<evidence type="ECO:0000313" key="1">
    <source>
        <dbReference type="EMBL" id="SCL13850.1"/>
    </source>
</evidence>
<evidence type="ECO:0000313" key="2">
    <source>
        <dbReference type="Proteomes" id="UP000199699"/>
    </source>
</evidence>
<name>A0A1C6R9Q4_9ACTN</name>
<sequence length="88" mass="9115">MRTTPRHRRLARLLVPVAALALAGVAVGGGPARFSASGSGGQTVGEPLVGVTPPIYYMGTCGPTTKKPDLWDELFPACPQGDGPQTRD</sequence>
<dbReference type="Proteomes" id="UP000199699">
    <property type="component" value="Unassembled WGS sequence"/>
</dbReference>
<dbReference type="STRING" id="145857.GA0070616_0256"/>
<proteinExistence type="predicted"/>
<accession>A0A1C6R9Q4</accession>
<gene>
    <name evidence="1" type="ORF">GA0070616_0256</name>
</gene>
<reference evidence="1 2" key="1">
    <citation type="submission" date="2016-06" db="EMBL/GenBank/DDBJ databases">
        <authorList>
            <person name="Kjaerup R.B."/>
            <person name="Dalgaard T.S."/>
            <person name="Juul-Madsen H.R."/>
        </authorList>
    </citation>
    <scope>NUCLEOTIDE SEQUENCE [LARGE SCALE GENOMIC DNA]</scope>
    <source>
        <strain evidence="1 2">DSM 43818</strain>
    </source>
</reference>
<keyword evidence="2" id="KW-1185">Reference proteome</keyword>
<protein>
    <submittedName>
        <fullName evidence="1">Uncharacterized protein</fullName>
    </submittedName>
</protein>
<dbReference type="AlphaFoldDB" id="A0A1C6R9Q4"/>
<dbReference type="EMBL" id="FMHT01000003">
    <property type="protein sequence ID" value="SCL13850.1"/>
    <property type="molecule type" value="Genomic_DNA"/>
</dbReference>
<dbReference type="RefSeq" id="WP_091075015.1">
    <property type="nucleotide sequence ID" value="NZ_FMHT01000003.1"/>
</dbReference>
<organism evidence="1 2">
    <name type="scientific">Micromonospora nigra</name>
    <dbReference type="NCBI Taxonomy" id="145857"/>
    <lineage>
        <taxon>Bacteria</taxon>
        <taxon>Bacillati</taxon>
        <taxon>Actinomycetota</taxon>
        <taxon>Actinomycetes</taxon>
        <taxon>Micromonosporales</taxon>
        <taxon>Micromonosporaceae</taxon>
        <taxon>Micromonospora</taxon>
    </lineage>
</organism>